<dbReference type="InterPro" id="IPR042538">
    <property type="entry name" value="Nucleoporin_Nup155_C_3"/>
</dbReference>
<evidence type="ECO:0000256" key="3">
    <source>
        <dbReference type="ARBA" id="ARBA00022448"/>
    </source>
</evidence>
<sequence length="988" mass="113151">MNNALEHPINPIFSNFDKQIKDLNEKDKNYVDFDLYMQESTLLQYCTDNEHAFYKNTNVAFPEEIARQIEQPRSDYKLGFLKDINHVWLCRGTALYLWNFTKKDSKVFRYDSSEAIEHVDIAAFTTQNQLVVSTRNHIYLHTIQEGEHKIQLATGIAVHSAGVVMSNIVTTRDTKRVFMKGDDGHLYELNLVFSNNDDIPTDGNLTCHTMNPVLRYLTMFFKSPPVASLKSLVLDDANNMLYMLLSDSSIHIAAINGICYVPLQRYIGENLETIHLVQDTKKPSIMAVAKNGDRLFFQNEYPDIKLIFTRSAPPLPGSILFNNLTDQHADLSFYQQGLFASVLSKSEKHYLVLTNTSFASVVDSNPVLVEDLYHELLDSKVWSIIEEGQRQSKLKLKSTLESLDTPDRQISTLTNRGIIRYNKQHIADYLESALRSSSPVQLNTFEQRYGGIETCYIAHVLACSPRQTPHAVNFIRQSIVRQEGLLLYFARIVKDIWEVNIESEKVPKEKFLAVQKRLRELLNLYQEYQIPTTDVMELVLATIESISFICFVNDLDWEQIVARLDKHSPSRTFCEFVTTEHGAKLAQNIVYTAIKTSKLANASNDYNFIGNFLSSDCLALLGNENVVYFKGIENLYAAHNNTDKNDKKQALKLGLQHFKSVIGICNFQRITALARQFSDSGDHIAAIDLAFTSYSRNGLEFQEVRAIVLKVIKEAIETHDQKYAINVITKALEMTNSNDYHFAIYNWLLKQEQDTILASLEIPSVFIFIKTQITDLGKSLVLLELYYAHQHEFAKSADTIYQFATEADQVDLLPRVQALKKACEYLPRAKGFSKEKCQTFERKYKVAQVQYEIYELLLKQKNADKKIFQDLATRLIPEYDLLKCAHTQSLYEEGLSLMGILEEYNWEFARTAWENIIKSCYTNKEQVQSKLKALAKRLYPSISSFPVYIIYEILQSKCTEFGDNFAELTLIEAGIPSEVVSDAKNANH</sequence>
<dbReference type="GO" id="GO:0006606">
    <property type="term" value="P:protein import into nucleus"/>
    <property type="evidence" value="ECO:0007669"/>
    <property type="project" value="TreeGrafter"/>
</dbReference>
<dbReference type="GO" id="GO:0036228">
    <property type="term" value="P:protein localization to nuclear inner membrane"/>
    <property type="evidence" value="ECO:0007669"/>
    <property type="project" value="TreeGrafter"/>
</dbReference>
<dbReference type="GO" id="GO:0000972">
    <property type="term" value="P:transcription-dependent tethering of RNA polymerase II gene DNA at nuclear periphery"/>
    <property type="evidence" value="ECO:0007669"/>
    <property type="project" value="TreeGrafter"/>
</dbReference>
<evidence type="ECO:0000256" key="1">
    <source>
        <dbReference type="ARBA" id="ARBA00004123"/>
    </source>
</evidence>
<reference evidence="7" key="1">
    <citation type="submission" date="2020-12" db="EMBL/GenBank/DDBJ databases">
        <title>Metabolic potential, ecology and presence of endohyphal bacteria is reflected in genomic diversity of Mucoromycotina.</title>
        <authorList>
            <person name="Muszewska A."/>
            <person name="Okrasinska A."/>
            <person name="Steczkiewicz K."/>
            <person name="Drgas O."/>
            <person name="Orlowska M."/>
            <person name="Perlinska-Lenart U."/>
            <person name="Aleksandrzak-Piekarczyk T."/>
            <person name="Szatraj K."/>
            <person name="Zielenkiewicz U."/>
            <person name="Pilsyk S."/>
            <person name="Malc E."/>
            <person name="Mieczkowski P."/>
            <person name="Kruszewska J.S."/>
            <person name="Biernat P."/>
            <person name="Pawlowska J."/>
        </authorList>
    </citation>
    <scope>NUCLEOTIDE SEQUENCE</scope>
    <source>
        <strain evidence="7">CBS 226.32</strain>
    </source>
</reference>
<evidence type="ECO:0000256" key="4">
    <source>
        <dbReference type="ARBA" id="ARBA00023242"/>
    </source>
</evidence>
<dbReference type="Pfam" id="PF03177">
    <property type="entry name" value="Nucleoporin_C"/>
    <property type="match status" value="1"/>
</dbReference>
<dbReference type="GO" id="GO:0006405">
    <property type="term" value="P:RNA export from nucleus"/>
    <property type="evidence" value="ECO:0007669"/>
    <property type="project" value="TreeGrafter"/>
</dbReference>
<dbReference type="InterPro" id="IPR004870">
    <property type="entry name" value="Nucleoporin_Nup155"/>
</dbReference>
<name>A0A8H7QP24_9FUNG</name>
<dbReference type="Pfam" id="PF08801">
    <property type="entry name" value="Nucleoporin_N"/>
    <property type="match status" value="1"/>
</dbReference>
<dbReference type="PANTHER" id="PTHR10350:SF6">
    <property type="entry name" value="NUCLEAR PORE COMPLEX PROTEIN NUP155"/>
    <property type="match status" value="1"/>
</dbReference>
<proteinExistence type="inferred from homology"/>
<dbReference type="Gene3D" id="1.20.120.1880">
    <property type="entry name" value="Nucleoporin, helical C-terminal domain"/>
    <property type="match status" value="1"/>
</dbReference>
<comment type="caution">
    <text evidence="7">The sequence shown here is derived from an EMBL/GenBank/DDBJ whole genome shotgun (WGS) entry which is preliminary data.</text>
</comment>
<dbReference type="InterPro" id="IPR014908">
    <property type="entry name" value="Nucleoporin_Nup133/Nup155_N"/>
</dbReference>
<dbReference type="PANTHER" id="PTHR10350">
    <property type="entry name" value="NUCLEAR PORE COMPLEX PROTEIN NUP155"/>
    <property type="match status" value="1"/>
</dbReference>
<dbReference type="OrthoDB" id="338970at2759"/>
<dbReference type="AlphaFoldDB" id="A0A8H7QP24"/>
<evidence type="ECO:0000313" key="8">
    <source>
        <dbReference type="Proteomes" id="UP000650833"/>
    </source>
</evidence>
<protein>
    <recommendedName>
        <fullName evidence="9">Nucleoporin Nup133/Nup155-like N-terminal domain-containing protein</fullName>
    </recommendedName>
</protein>
<evidence type="ECO:0000259" key="6">
    <source>
        <dbReference type="Pfam" id="PF08801"/>
    </source>
</evidence>
<dbReference type="GO" id="GO:0017056">
    <property type="term" value="F:structural constituent of nuclear pore"/>
    <property type="evidence" value="ECO:0007669"/>
    <property type="project" value="InterPro"/>
</dbReference>
<comment type="subcellular location">
    <subcellularLocation>
        <location evidence="1">Nucleus</location>
    </subcellularLocation>
</comment>
<evidence type="ECO:0000259" key="5">
    <source>
        <dbReference type="Pfam" id="PF03177"/>
    </source>
</evidence>
<evidence type="ECO:0000256" key="2">
    <source>
        <dbReference type="ARBA" id="ARBA00007373"/>
    </source>
</evidence>
<dbReference type="Gene3D" id="1.20.58.1780">
    <property type="match status" value="1"/>
</dbReference>
<dbReference type="EMBL" id="JAEPRC010000499">
    <property type="protein sequence ID" value="KAG2196016.1"/>
    <property type="molecule type" value="Genomic_DNA"/>
</dbReference>
<dbReference type="GO" id="GO:0044611">
    <property type="term" value="C:nuclear pore inner ring"/>
    <property type="evidence" value="ECO:0007669"/>
    <property type="project" value="TreeGrafter"/>
</dbReference>
<feature type="domain" description="Nucleoporin Nup133/Nup155-like C-terminal" evidence="5">
    <location>
        <begin position="526"/>
        <end position="979"/>
    </location>
</feature>
<evidence type="ECO:0008006" key="9">
    <source>
        <dbReference type="Google" id="ProtNLM"/>
    </source>
</evidence>
<keyword evidence="8" id="KW-1185">Reference proteome</keyword>
<dbReference type="InterPro" id="IPR007187">
    <property type="entry name" value="Nucleoporin_Nup133/Nup155_C"/>
</dbReference>
<feature type="domain" description="Nucleoporin Nup133/Nup155-like N-terminal" evidence="6">
    <location>
        <begin position="50"/>
        <end position="252"/>
    </location>
</feature>
<gene>
    <name evidence="7" type="ORF">INT46_007787</name>
</gene>
<keyword evidence="4" id="KW-0539">Nucleus</keyword>
<dbReference type="Proteomes" id="UP000650833">
    <property type="component" value="Unassembled WGS sequence"/>
</dbReference>
<evidence type="ECO:0000313" key="7">
    <source>
        <dbReference type="EMBL" id="KAG2196016.1"/>
    </source>
</evidence>
<comment type="similarity">
    <text evidence="2">Belongs to the non-repetitive/WGA-negative nucleoporin family.</text>
</comment>
<accession>A0A8H7QP24</accession>
<organism evidence="7 8">
    <name type="scientific">Mucor plumbeus</name>
    <dbReference type="NCBI Taxonomy" id="97098"/>
    <lineage>
        <taxon>Eukaryota</taxon>
        <taxon>Fungi</taxon>
        <taxon>Fungi incertae sedis</taxon>
        <taxon>Mucoromycota</taxon>
        <taxon>Mucoromycotina</taxon>
        <taxon>Mucoromycetes</taxon>
        <taxon>Mucorales</taxon>
        <taxon>Mucorineae</taxon>
        <taxon>Mucoraceae</taxon>
        <taxon>Mucor</taxon>
    </lineage>
</organism>
<keyword evidence="3" id="KW-0813">Transport</keyword>